<evidence type="ECO:0000313" key="2">
    <source>
        <dbReference type="Proteomes" id="UP000790377"/>
    </source>
</evidence>
<dbReference type="EMBL" id="MU268427">
    <property type="protein sequence ID" value="KAH7904577.1"/>
    <property type="molecule type" value="Genomic_DNA"/>
</dbReference>
<dbReference type="Proteomes" id="UP000790377">
    <property type="component" value="Unassembled WGS sequence"/>
</dbReference>
<organism evidence="1 2">
    <name type="scientific">Hygrophoropsis aurantiaca</name>
    <dbReference type="NCBI Taxonomy" id="72124"/>
    <lineage>
        <taxon>Eukaryota</taxon>
        <taxon>Fungi</taxon>
        <taxon>Dikarya</taxon>
        <taxon>Basidiomycota</taxon>
        <taxon>Agaricomycotina</taxon>
        <taxon>Agaricomycetes</taxon>
        <taxon>Agaricomycetidae</taxon>
        <taxon>Boletales</taxon>
        <taxon>Coniophorineae</taxon>
        <taxon>Hygrophoropsidaceae</taxon>
        <taxon>Hygrophoropsis</taxon>
    </lineage>
</organism>
<gene>
    <name evidence="1" type="ORF">BJ138DRAFT_894666</name>
</gene>
<proteinExistence type="predicted"/>
<evidence type="ECO:0000313" key="1">
    <source>
        <dbReference type="EMBL" id="KAH7904577.1"/>
    </source>
</evidence>
<reference evidence="1" key="1">
    <citation type="journal article" date="2021" name="New Phytol.">
        <title>Evolutionary innovations through gain and loss of genes in the ectomycorrhizal Boletales.</title>
        <authorList>
            <person name="Wu G."/>
            <person name="Miyauchi S."/>
            <person name="Morin E."/>
            <person name="Kuo A."/>
            <person name="Drula E."/>
            <person name="Varga T."/>
            <person name="Kohler A."/>
            <person name="Feng B."/>
            <person name="Cao Y."/>
            <person name="Lipzen A."/>
            <person name="Daum C."/>
            <person name="Hundley H."/>
            <person name="Pangilinan J."/>
            <person name="Johnson J."/>
            <person name="Barry K."/>
            <person name="LaButti K."/>
            <person name="Ng V."/>
            <person name="Ahrendt S."/>
            <person name="Min B."/>
            <person name="Choi I.G."/>
            <person name="Park H."/>
            <person name="Plett J.M."/>
            <person name="Magnuson J."/>
            <person name="Spatafora J.W."/>
            <person name="Nagy L.G."/>
            <person name="Henrissat B."/>
            <person name="Grigoriev I.V."/>
            <person name="Yang Z.L."/>
            <person name="Xu J."/>
            <person name="Martin F.M."/>
        </authorList>
    </citation>
    <scope>NUCLEOTIDE SEQUENCE</scope>
    <source>
        <strain evidence="1">ATCC 28755</strain>
    </source>
</reference>
<protein>
    <submittedName>
        <fullName evidence="1">Uncharacterized protein</fullName>
    </submittedName>
</protein>
<name>A0ACB7ZV91_9AGAM</name>
<accession>A0ACB7ZV91</accession>
<comment type="caution">
    <text evidence="1">The sequence shown here is derived from an EMBL/GenBank/DDBJ whole genome shotgun (WGS) entry which is preliminary data.</text>
</comment>
<keyword evidence="2" id="KW-1185">Reference proteome</keyword>
<sequence>MFQTLPLELICKIINHLPIESILRLRRVSKHLNQVTYDRSIWDHAYRTCALVLPPGPFTWQTAHTLESNLVQSARLSLNWPPNPDAKPVRVRSMNLPHFESKFALICGRWLVAIRRNEASQIVCYDMDKAEEPTAEEEESYTILYECPEKDAMIEQLFAATFLSEIRDDAIGIVVIMVSNAASSLLWRTLYRVIADGTSPSPQLSMVLRTNATSTSRSLVATGPKLVALYYEAQTELRDVSLIDIESYQQYQLPERDSNPDEDNDYTLIISSTHVITIGEYGYQGTLIQAYKIPQPQVSRSSTAITLQLSHEGMVPTEFSFGAKLLRDSKVDQLTQITRIVAVNTIHPDRSAGAETIILHPAPRGLGSITVDLPSPYLLAGASGFEIVQPSFNGMTRGIRCYHMAGFMHCTAFVLDDEDDENSQRAVVHDMKCFRELRLVYGSRRAAVFDAFRGRIITTCRNRQTLTVVDFV</sequence>